<dbReference type="EMBL" id="MPUH01001157">
    <property type="protein sequence ID" value="OMJ69791.1"/>
    <property type="molecule type" value="Genomic_DNA"/>
</dbReference>
<sequence length="186" mass="21949">MNILQMDVNSERLLNIKLPSRPEFKLILDDATPKNPKSEAAVLRDELLQRLELVSEDRERLKKIFVDMQKEKKALINDVKHRKVLHEELMTWFARKNEKILRELEMEEKVLTEVFARKAVLLGKMRGLLHQAPKENALRDTCRKRIFDFETNPLKKIEIKDSLSPVKRINTARHQKIAVFRNSLCN</sequence>
<comment type="caution">
    <text evidence="2">The sequence shown here is derived from an EMBL/GenBank/DDBJ whole genome shotgun (WGS) entry which is preliminary data.</text>
</comment>
<dbReference type="AlphaFoldDB" id="A0A1R2AZ36"/>
<reference evidence="2 3" key="1">
    <citation type="submission" date="2016-11" db="EMBL/GenBank/DDBJ databases">
        <title>The macronuclear genome of Stentor coeruleus: a giant cell with tiny introns.</title>
        <authorList>
            <person name="Slabodnick M."/>
            <person name="Ruby J.G."/>
            <person name="Reiff S.B."/>
            <person name="Swart E.C."/>
            <person name="Gosai S."/>
            <person name="Prabakaran S."/>
            <person name="Witkowska E."/>
            <person name="Larue G.E."/>
            <person name="Fisher S."/>
            <person name="Freeman R.M."/>
            <person name="Gunawardena J."/>
            <person name="Chu W."/>
            <person name="Stover N.A."/>
            <person name="Gregory B.D."/>
            <person name="Nowacki M."/>
            <person name="Derisi J."/>
            <person name="Roy S.W."/>
            <person name="Marshall W.F."/>
            <person name="Sood P."/>
        </authorList>
    </citation>
    <scope>NUCLEOTIDE SEQUENCE [LARGE SCALE GENOMIC DNA]</scope>
    <source>
        <strain evidence="2">WM001</strain>
    </source>
</reference>
<dbReference type="Proteomes" id="UP000187209">
    <property type="component" value="Unassembled WGS sequence"/>
</dbReference>
<keyword evidence="3" id="KW-1185">Reference proteome</keyword>
<gene>
    <name evidence="2" type="ORF">SteCoe_32391</name>
</gene>
<proteinExistence type="predicted"/>
<keyword evidence="1" id="KW-0175">Coiled coil</keyword>
<feature type="coiled-coil region" evidence="1">
    <location>
        <begin position="44"/>
        <end position="78"/>
    </location>
</feature>
<accession>A0A1R2AZ36</accession>
<evidence type="ECO:0000313" key="3">
    <source>
        <dbReference type="Proteomes" id="UP000187209"/>
    </source>
</evidence>
<evidence type="ECO:0008006" key="4">
    <source>
        <dbReference type="Google" id="ProtNLM"/>
    </source>
</evidence>
<protein>
    <recommendedName>
        <fullName evidence="4">DUF4200 domain-containing protein</fullName>
    </recommendedName>
</protein>
<evidence type="ECO:0000256" key="1">
    <source>
        <dbReference type="SAM" id="Coils"/>
    </source>
</evidence>
<name>A0A1R2AZ36_9CILI</name>
<organism evidence="2 3">
    <name type="scientific">Stentor coeruleus</name>
    <dbReference type="NCBI Taxonomy" id="5963"/>
    <lineage>
        <taxon>Eukaryota</taxon>
        <taxon>Sar</taxon>
        <taxon>Alveolata</taxon>
        <taxon>Ciliophora</taxon>
        <taxon>Postciliodesmatophora</taxon>
        <taxon>Heterotrichea</taxon>
        <taxon>Heterotrichida</taxon>
        <taxon>Stentoridae</taxon>
        <taxon>Stentor</taxon>
    </lineage>
</organism>
<evidence type="ECO:0000313" key="2">
    <source>
        <dbReference type="EMBL" id="OMJ69791.1"/>
    </source>
</evidence>